<dbReference type="AlphaFoldDB" id="A0A3N4VDU1"/>
<dbReference type="InterPro" id="IPR007444">
    <property type="entry name" value="Glucan_biosyn_MdoG_C"/>
</dbReference>
<evidence type="ECO:0000259" key="9">
    <source>
        <dbReference type="Pfam" id="PF04349"/>
    </source>
</evidence>
<comment type="function">
    <text evidence="1">Probably involved in the control of the structural glucose backbone of osmoregulated periplasmic glucans (OPGs).</text>
</comment>
<dbReference type="PROSITE" id="PS51318">
    <property type="entry name" value="TAT"/>
    <property type="match status" value="1"/>
</dbReference>
<dbReference type="Gene3D" id="2.60.40.10">
    <property type="entry name" value="Immunoglobulins"/>
    <property type="match status" value="1"/>
</dbReference>
<sequence length="537" mass="60126">MIRRQFLKRAAGALAVLGLPPALLSSAACAKTGDGRNLLRFGPPQPFDYAALKGQARALAQAPYRPHGGDLPPAVAALNWDQYQSIRYRKDHALWAGDAGRYLAQFFHLGLFFKRPVAMHEVANGQARAIEYDPGMFDYGSSGLGRVKLSEHLGFAGFRLNRRGDPDRDFAAFLGASYFRAVGRQGQYGLSARGLAIDTGMDRPEEFPDFVAFYLERPAADSDTLVVYALLDSPSVAGAYRFAITPGEPLLMDVDAALYPRKPIERLGIAPCTSMYQTGENDRRMAWDWRPEIHDSDGLAMHTGGGEWIWRPLTNPPELRFNMYADRDPKGFGLLQRDRDFDHYQDDGVFYDRRPCLWVEPKHGWGEGSVQLVEIPTVDETFDNIVAFWNPRRKPQPGEEWLVGYRLFWGAAAPAQPPLAQCVATRTGLGGVIGFKRETWSQRFAIDFKGGALAALAARNAQVEPVLDARGARLQTISARPQHEIRGYRVMFDAVPDHPDSRQIDLRLFLRDEAGNALSETWLYQWSPPPLAQRKIY</sequence>
<reference evidence="10 11" key="1">
    <citation type="submission" date="2018-11" db="EMBL/GenBank/DDBJ databases">
        <title>Genomic Encyclopedia of Type Strains, Phase IV (KMG-IV): sequencing the most valuable type-strain genomes for metagenomic binning, comparative biology and taxonomic classification.</title>
        <authorList>
            <person name="Goeker M."/>
        </authorList>
    </citation>
    <scope>NUCLEOTIDE SEQUENCE [LARGE SCALE GENOMIC DNA]</scope>
    <source>
        <strain evidence="10 11">DSM 25623</strain>
    </source>
</reference>
<gene>
    <name evidence="10" type="ORF">EDC50_1793</name>
</gene>
<dbReference type="EMBL" id="RKQN01000002">
    <property type="protein sequence ID" value="RPE79963.1"/>
    <property type="molecule type" value="Genomic_DNA"/>
</dbReference>
<evidence type="ECO:0000256" key="4">
    <source>
        <dbReference type="ARBA" id="ARBA00009284"/>
    </source>
</evidence>
<dbReference type="PIRSF" id="PIRSF006281">
    <property type="entry name" value="MdoG"/>
    <property type="match status" value="1"/>
</dbReference>
<dbReference type="InterPro" id="IPR006311">
    <property type="entry name" value="TAT_signal"/>
</dbReference>
<dbReference type="PROSITE" id="PS51257">
    <property type="entry name" value="PROKAR_LIPOPROTEIN"/>
    <property type="match status" value="1"/>
</dbReference>
<evidence type="ECO:0000256" key="3">
    <source>
        <dbReference type="ARBA" id="ARBA00005001"/>
    </source>
</evidence>
<dbReference type="RefSeq" id="WP_123770129.1">
    <property type="nucleotide sequence ID" value="NZ_RKQN01000002.1"/>
</dbReference>
<dbReference type="Proteomes" id="UP000269708">
    <property type="component" value="Unassembled WGS sequence"/>
</dbReference>
<comment type="caution">
    <text evidence="10">The sequence shown here is derived from an EMBL/GenBank/DDBJ whole genome shotgun (WGS) entry which is preliminary data.</text>
</comment>
<dbReference type="Pfam" id="PF04349">
    <property type="entry name" value="MdoG"/>
    <property type="match status" value="1"/>
</dbReference>
<dbReference type="Gene3D" id="2.70.98.10">
    <property type="match status" value="1"/>
</dbReference>
<dbReference type="InterPro" id="IPR011013">
    <property type="entry name" value="Gal_mutarotase_sf_dom"/>
</dbReference>
<feature type="chain" id="PRO_5018316614" description="Glucans biosynthesis protein D" evidence="8">
    <location>
        <begin position="31"/>
        <end position="537"/>
    </location>
</feature>
<keyword evidence="11" id="KW-1185">Reference proteome</keyword>
<dbReference type="SUPFAM" id="SSF74650">
    <property type="entry name" value="Galactose mutarotase-like"/>
    <property type="match status" value="1"/>
</dbReference>
<feature type="domain" description="Glucan biosynthesis periplasmic MdoG C-terminal" evidence="9">
    <location>
        <begin position="47"/>
        <end position="526"/>
    </location>
</feature>
<evidence type="ECO:0000256" key="8">
    <source>
        <dbReference type="SAM" id="SignalP"/>
    </source>
</evidence>
<organism evidence="10 11">
    <name type="scientific">Vulcaniibacterium tengchongense</name>
    <dbReference type="NCBI Taxonomy" id="1273429"/>
    <lineage>
        <taxon>Bacteria</taxon>
        <taxon>Pseudomonadati</taxon>
        <taxon>Pseudomonadota</taxon>
        <taxon>Gammaproteobacteria</taxon>
        <taxon>Lysobacterales</taxon>
        <taxon>Lysobacteraceae</taxon>
        <taxon>Vulcaniibacterium</taxon>
    </lineage>
</organism>
<evidence type="ECO:0000256" key="6">
    <source>
        <dbReference type="ARBA" id="ARBA00022729"/>
    </source>
</evidence>
<dbReference type="FunFam" id="2.70.98.10:FF:000001">
    <property type="entry name" value="Glucans biosynthesis protein G"/>
    <property type="match status" value="1"/>
</dbReference>
<protein>
    <recommendedName>
        <fullName evidence="5">Glucans biosynthesis protein D</fullName>
    </recommendedName>
</protein>
<dbReference type="UniPathway" id="UPA00637"/>
<name>A0A3N4VDU1_9GAMM</name>
<comment type="similarity">
    <text evidence="4">Belongs to the OpgD/OpgG family.</text>
</comment>
<proteinExistence type="inferred from homology"/>
<feature type="signal peptide" evidence="8">
    <location>
        <begin position="1"/>
        <end position="30"/>
    </location>
</feature>
<evidence type="ECO:0000313" key="10">
    <source>
        <dbReference type="EMBL" id="RPE79963.1"/>
    </source>
</evidence>
<dbReference type="GO" id="GO:0030288">
    <property type="term" value="C:outer membrane-bounded periplasmic space"/>
    <property type="evidence" value="ECO:0007669"/>
    <property type="project" value="TreeGrafter"/>
</dbReference>
<dbReference type="SUPFAM" id="SSF81296">
    <property type="entry name" value="E set domains"/>
    <property type="match status" value="1"/>
</dbReference>
<dbReference type="GO" id="GO:0051274">
    <property type="term" value="P:beta-glucan biosynthetic process"/>
    <property type="evidence" value="ECO:0007669"/>
    <property type="project" value="TreeGrafter"/>
</dbReference>
<keyword evidence="6 8" id="KW-0732">Signal</keyword>
<dbReference type="GO" id="GO:0030246">
    <property type="term" value="F:carbohydrate binding"/>
    <property type="evidence" value="ECO:0007669"/>
    <property type="project" value="InterPro"/>
</dbReference>
<dbReference type="OrthoDB" id="335750at2"/>
<dbReference type="PANTHER" id="PTHR30504:SF3">
    <property type="entry name" value="GLUCANS BIOSYNTHESIS PROTEIN D"/>
    <property type="match status" value="1"/>
</dbReference>
<dbReference type="InterPro" id="IPR013783">
    <property type="entry name" value="Ig-like_fold"/>
</dbReference>
<dbReference type="InterPro" id="IPR014756">
    <property type="entry name" value="Ig_E-set"/>
</dbReference>
<evidence type="ECO:0000256" key="7">
    <source>
        <dbReference type="ARBA" id="ARBA00022764"/>
    </source>
</evidence>
<evidence type="ECO:0000313" key="11">
    <source>
        <dbReference type="Proteomes" id="UP000269708"/>
    </source>
</evidence>
<comment type="pathway">
    <text evidence="3">Glycan metabolism; osmoregulated periplasmic glucan (OPG) biosynthesis.</text>
</comment>
<keyword evidence="7" id="KW-0574">Periplasm</keyword>
<dbReference type="InterPro" id="IPR014718">
    <property type="entry name" value="GH-type_carb-bd"/>
</dbReference>
<comment type="subcellular location">
    <subcellularLocation>
        <location evidence="2">Periplasm</location>
    </subcellularLocation>
</comment>
<dbReference type="PANTHER" id="PTHR30504">
    <property type="entry name" value="GLUCANS BIOSYNTHESIS PROTEIN"/>
    <property type="match status" value="1"/>
</dbReference>
<evidence type="ECO:0000256" key="2">
    <source>
        <dbReference type="ARBA" id="ARBA00004418"/>
    </source>
</evidence>
<dbReference type="InterPro" id="IPR014438">
    <property type="entry name" value="Glucan_biosyn_MdoG/MdoD"/>
</dbReference>
<evidence type="ECO:0000256" key="5">
    <source>
        <dbReference type="ARBA" id="ARBA00015372"/>
    </source>
</evidence>
<dbReference type="GO" id="GO:0003824">
    <property type="term" value="F:catalytic activity"/>
    <property type="evidence" value="ECO:0007669"/>
    <property type="project" value="InterPro"/>
</dbReference>
<accession>A0A3N4VDU1</accession>
<evidence type="ECO:0000256" key="1">
    <source>
        <dbReference type="ARBA" id="ARBA00003985"/>
    </source>
</evidence>